<dbReference type="InterPro" id="IPR013785">
    <property type="entry name" value="Aldolase_TIM"/>
</dbReference>
<keyword evidence="6" id="KW-0963">Cytoplasm</keyword>
<dbReference type="UniPathway" id="UPA00115">
    <property type="reaction ID" value="UER00414"/>
</dbReference>
<name>A0A2Y9QAL9_TRIMA</name>
<evidence type="ECO:0000313" key="12">
    <source>
        <dbReference type="Proteomes" id="UP000248480"/>
    </source>
</evidence>
<evidence type="ECO:0000313" key="13">
    <source>
        <dbReference type="RefSeq" id="XP_023580170.1"/>
    </source>
</evidence>
<evidence type="ECO:0000256" key="6">
    <source>
        <dbReference type="ARBA" id="ARBA00022490"/>
    </source>
</evidence>
<dbReference type="KEGG" id="tmu:101353362"/>
<evidence type="ECO:0000256" key="5">
    <source>
        <dbReference type="ARBA" id="ARBA00018292"/>
    </source>
</evidence>
<comment type="catalytic activity">
    <reaction evidence="10">
        <text>D-sedoheptulose 7-phosphate + D-glyceraldehyde 3-phosphate = D-erythrose 4-phosphate + beta-D-fructose 6-phosphate</text>
        <dbReference type="Rhea" id="RHEA:17053"/>
        <dbReference type="ChEBI" id="CHEBI:16897"/>
        <dbReference type="ChEBI" id="CHEBI:57483"/>
        <dbReference type="ChEBI" id="CHEBI:57634"/>
        <dbReference type="ChEBI" id="CHEBI:59776"/>
        <dbReference type="EC" id="2.2.1.2"/>
    </reaction>
</comment>
<dbReference type="AlphaFoldDB" id="A0A2Y9QAL9"/>
<dbReference type="EC" id="2.2.1.2" evidence="4 10"/>
<dbReference type="PANTHER" id="PTHR10683:SF18">
    <property type="entry name" value="TRANSALDOLASE"/>
    <property type="match status" value="1"/>
</dbReference>
<gene>
    <name evidence="13" type="primary">TALDO1</name>
</gene>
<protein>
    <recommendedName>
        <fullName evidence="5 10">Transaldolase</fullName>
        <ecNumber evidence="4 10">2.2.1.2</ecNumber>
    </recommendedName>
</protein>
<dbReference type="FunCoup" id="A0A2Y9QAL9">
    <property type="interactions" value="2092"/>
</dbReference>
<feature type="region of interest" description="Disordered" evidence="11">
    <location>
        <begin position="93"/>
        <end position="113"/>
    </location>
</feature>
<dbReference type="PROSITE" id="PS01054">
    <property type="entry name" value="TRANSALDOLASE_1"/>
    <property type="match status" value="1"/>
</dbReference>
<dbReference type="FunFam" id="3.20.20.70:FF:000002">
    <property type="entry name" value="Transaldolase"/>
    <property type="match status" value="1"/>
</dbReference>
<dbReference type="InterPro" id="IPR001585">
    <property type="entry name" value="TAL/FSA"/>
</dbReference>
<comment type="pathway">
    <text evidence="2 10">Carbohydrate degradation; pentose phosphate pathway; D-glyceraldehyde 3-phosphate and beta-D-fructose 6-phosphate from D-ribose 5-phosphate and D-xylulose 5-phosphate (non-oxidative stage): step 2/3.</text>
</comment>
<sequence length="486" mass="52888">MARDRAAFPSPPYCSSPHLSRVYRLTGINTGRPHCSPLCILHGRTERDAACPGRPAASQPARTSVRIEAGGGAGVQPRRRAVAVRPCEAAPSSFETKTGLGAGAGLRGRDRPVRTRAAGRTWAAGPESTFPPGAARPLPEAPVCALSELMGRGKLFKPGQNSTTKPPLPPTHLYCLQIPPPAIDEYKPQDATTNPSLILAAAQMPAYQDLVEEAMAYGKQLGGSQEEKIKNTVDKLFVLFGAEILKKIPGRVSTEVDARLSFDKDAMVARARHLIELYKEAGISKDRVLIKLSSTWEGIQAGKELEEQHGIHCNMTLLFSFAQAVACAEAGVTLISPFVGRILDWHVANTDKKTYEPLEDPGVKSVTKIYNYYKKFGYKTIVMGASFRSTDEVKALAGCDFLTVSPKLLGELLKDTSKLVPTLSAKAAQASDLEKVHLDEKAFRWLHNEDQMAVEKLSDGIRRFAADAVKLERMLTEHMFSAENGK</sequence>
<keyword evidence="9" id="KW-0704">Schiff base</keyword>
<reference evidence="13" key="1">
    <citation type="submission" date="2025-08" db="UniProtKB">
        <authorList>
            <consortium name="RefSeq"/>
        </authorList>
    </citation>
    <scope>IDENTIFICATION</scope>
</reference>
<dbReference type="Proteomes" id="UP000248480">
    <property type="component" value="Unplaced"/>
</dbReference>
<dbReference type="GO" id="GO:0005975">
    <property type="term" value="P:carbohydrate metabolic process"/>
    <property type="evidence" value="ECO:0007669"/>
    <property type="project" value="InterPro"/>
</dbReference>
<dbReference type="NCBIfam" id="TIGR00874">
    <property type="entry name" value="talAB"/>
    <property type="match status" value="1"/>
</dbReference>
<evidence type="ECO:0000256" key="10">
    <source>
        <dbReference type="RuleBase" id="RU000501"/>
    </source>
</evidence>
<keyword evidence="8 10" id="KW-0570">Pentose shunt</keyword>
<dbReference type="RefSeq" id="XP_023580170.1">
    <property type="nucleotide sequence ID" value="XM_023724402.1"/>
</dbReference>
<evidence type="ECO:0000256" key="2">
    <source>
        <dbReference type="ARBA" id="ARBA00004857"/>
    </source>
</evidence>
<dbReference type="PANTHER" id="PTHR10683">
    <property type="entry name" value="TRANSALDOLASE"/>
    <property type="match status" value="1"/>
</dbReference>
<evidence type="ECO:0000256" key="9">
    <source>
        <dbReference type="ARBA" id="ARBA00023270"/>
    </source>
</evidence>
<dbReference type="GO" id="GO:0005737">
    <property type="term" value="C:cytoplasm"/>
    <property type="evidence" value="ECO:0007669"/>
    <property type="project" value="UniProtKB-SubCell"/>
</dbReference>
<evidence type="ECO:0000256" key="7">
    <source>
        <dbReference type="ARBA" id="ARBA00022679"/>
    </source>
</evidence>
<dbReference type="SUPFAM" id="SSF51569">
    <property type="entry name" value="Aldolase"/>
    <property type="match status" value="1"/>
</dbReference>
<dbReference type="InParanoid" id="A0A2Y9QAL9"/>
<organism evidence="12 13">
    <name type="scientific">Trichechus manatus latirostris</name>
    <name type="common">Florida manatee</name>
    <dbReference type="NCBI Taxonomy" id="127582"/>
    <lineage>
        <taxon>Eukaryota</taxon>
        <taxon>Metazoa</taxon>
        <taxon>Chordata</taxon>
        <taxon>Craniata</taxon>
        <taxon>Vertebrata</taxon>
        <taxon>Euteleostomi</taxon>
        <taxon>Mammalia</taxon>
        <taxon>Eutheria</taxon>
        <taxon>Afrotheria</taxon>
        <taxon>Sirenia</taxon>
        <taxon>Trichechidae</taxon>
        <taxon>Trichechus</taxon>
    </lineage>
</organism>
<evidence type="ECO:0000256" key="11">
    <source>
        <dbReference type="SAM" id="MobiDB-lite"/>
    </source>
</evidence>
<comment type="subcellular location">
    <subcellularLocation>
        <location evidence="1">Cytoplasm</location>
    </subcellularLocation>
</comment>
<comment type="function">
    <text evidence="10">Catalyzes the rate-limiting step of the non-oxidative phase in the pentose phosphate pathway. Catalyzes the reversible conversion of sedheptulose-7-phosphate and D-glyceraldehyde 3-phosphate into erythrose-4-phosphate and beta-D-fructose 6-phosphate.</text>
</comment>
<dbReference type="CTD" id="6888"/>
<dbReference type="GO" id="GO:0009052">
    <property type="term" value="P:pentose-phosphate shunt, non-oxidative branch"/>
    <property type="evidence" value="ECO:0007669"/>
    <property type="project" value="TreeGrafter"/>
</dbReference>
<dbReference type="Pfam" id="PF00923">
    <property type="entry name" value="TAL_FSA"/>
    <property type="match status" value="1"/>
</dbReference>
<dbReference type="STRING" id="127582.A0A2Y9QAL9"/>
<dbReference type="PROSITE" id="PS00958">
    <property type="entry name" value="TRANSALDOLASE_2"/>
    <property type="match status" value="1"/>
</dbReference>
<dbReference type="GeneID" id="101353362"/>
<keyword evidence="7 10" id="KW-0808">Transferase</keyword>
<comment type="similarity">
    <text evidence="3">Belongs to the transaldolase family. Type 1 subfamily.</text>
</comment>
<dbReference type="InterPro" id="IPR018225">
    <property type="entry name" value="Transaldolase_AS"/>
</dbReference>
<dbReference type="CDD" id="cd00957">
    <property type="entry name" value="Transaldolase_TalAB"/>
    <property type="match status" value="1"/>
</dbReference>
<evidence type="ECO:0000256" key="3">
    <source>
        <dbReference type="ARBA" id="ARBA00008012"/>
    </source>
</evidence>
<dbReference type="Gene3D" id="3.20.20.70">
    <property type="entry name" value="Aldolase class I"/>
    <property type="match status" value="1"/>
</dbReference>
<dbReference type="InterPro" id="IPR004730">
    <property type="entry name" value="Transaldolase_1"/>
</dbReference>
<keyword evidence="12" id="KW-1185">Reference proteome</keyword>
<evidence type="ECO:0000256" key="1">
    <source>
        <dbReference type="ARBA" id="ARBA00004496"/>
    </source>
</evidence>
<proteinExistence type="inferred from homology"/>
<evidence type="ECO:0000256" key="4">
    <source>
        <dbReference type="ARBA" id="ARBA00013151"/>
    </source>
</evidence>
<evidence type="ECO:0000256" key="8">
    <source>
        <dbReference type="ARBA" id="ARBA00023126"/>
    </source>
</evidence>
<dbReference type="GO" id="GO:0004801">
    <property type="term" value="F:transaldolase activity"/>
    <property type="evidence" value="ECO:0007669"/>
    <property type="project" value="UniProtKB-EC"/>
</dbReference>
<accession>A0A2Y9QAL9</accession>